<dbReference type="PANTHER" id="PTHR21503:SF8">
    <property type="entry name" value="F-BOX ASSOCIATED DOMAIN-CONTAINING PROTEIN-RELATED"/>
    <property type="match status" value="1"/>
</dbReference>
<evidence type="ECO:0000313" key="2">
    <source>
        <dbReference type="Proteomes" id="UP000095282"/>
    </source>
</evidence>
<sequence length="300" mass="34448">MEFRLLSLPFVAIKQVLTLMSLQEQFLFSITSETSKYLVKSANKGTRLSVVLIDGMLHLSNQSDKIYIESQEHGDPFEVSKYGGRDIISWKKPLHSIMEYFVQVFKSDFSIFLPSEFTPQKNLEFLKSLRVPIHSADVTTNRLQETLDALKGASEVKLYIRMDLADSSDLKYPFHFDSIYVCLSMVSPAIRRSLLFSLLDCREVSLLDTKCSTQDLVEFLGKWINGSRIEKLRISFNVKEFNDTVFEQLGQVVNVHKATVEGKQISPPCFFIRQKGTETRAIVYTKNFHVIMTTDFKLII</sequence>
<accession>A0A1I7UTH7</accession>
<feature type="domain" description="F-box" evidence="1">
    <location>
        <begin position="5"/>
        <end position="44"/>
    </location>
</feature>
<protein>
    <submittedName>
        <fullName evidence="3">F-box domain-containing protein</fullName>
    </submittedName>
</protein>
<dbReference type="PANTHER" id="PTHR21503">
    <property type="entry name" value="F-BOX-CONTAINING HYPOTHETICAL PROTEIN C.ELEGANS"/>
    <property type="match status" value="1"/>
</dbReference>
<keyword evidence="2" id="KW-1185">Reference proteome</keyword>
<proteinExistence type="predicted"/>
<dbReference type="WBParaSite" id="Csp11.Scaffold630.g19192.t1">
    <property type="protein sequence ID" value="Csp11.Scaffold630.g19192.t1"/>
    <property type="gene ID" value="Csp11.Scaffold630.g19192"/>
</dbReference>
<reference evidence="3" key="1">
    <citation type="submission" date="2016-11" db="UniProtKB">
        <authorList>
            <consortium name="WormBaseParasite"/>
        </authorList>
    </citation>
    <scope>IDENTIFICATION</scope>
</reference>
<dbReference type="Proteomes" id="UP000095282">
    <property type="component" value="Unplaced"/>
</dbReference>
<organism evidence="2 3">
    <name type="scientific">Caenorhabditis tropicalis</name>
    <dbReference type="NCBI Taxonomy" id="1561998"/>
    <lineage>
        <taxon>Eukaryota</taxon>
        <taxon>Metazoa</taxon>
        <taxon>Ecdysozoa</taxon>
        <taxon>Nematoda</taxon>
        <taxon>Chromadorea</taxon>
        <taxon>Rhabditida</taxon>
        <taxon>Rhabditina</taxon>
        <taxon>Rhabditomorpha</taxon>
        <taxon>Rhabditoidea</taxon>
        <taxon>Rhabditidae</taxon>
        <taxon>Peloderinae</taxon>
        <taxon>Caenorhabditis</taxon>
    </lineage>
</organism>
<evidence type="ECO:0000259" key="1">
    <source>
        <dbReference type="Pfam" id="PF00646"/>
    </source>
</evidence>
<evidence type="ECO:0000313" key="3">
    <source>
        <dbReference type="WBParaSite" id="Csp11.Scaffold630.g19192.t1"/>
    </source>
</evidence>
<dbReference type="AlphaFoldDB" id="A0A1I7UTH7"/>
<name>A0A1I7UTH7_9PELO</name>
<dbReference type="InterPro" id="IPR001810">
    <property type="entry name" value="F-box_dom"/>
</dbReference>
<dbReference type="Pfam" id="PF00646">
    <property type="entry name" value="F-box"/>
    <property type="match status" value="1"/>
</dbReference>